<dbReference type="GO" id="GO:0044874">
    <property type="term" value="P:lipoprotein localization to outer membrane"/>
    <property type="evidence" value="ECO:0007669"/>
    <property type="project" value="UniProtKB-UniRule"/>
</dbReference>
<evidence type="ECO:0000256" key="12">
    <source>
        <dbReference type="ARBA" id="ARBA00023288"/>
    </source>
</evidence>
<keyword evidence="8 13" id="KW-0472">Membrane</keyword>
<evidence type="ECO:0000256" key="5">
    <source>
        <dbReference type="ARBA" id="ARBA00022448"/>
    </source>
</evidence>
<accession>R8AYU3</accession>
<evidence type="ECO:0000313" key="15">
    <source>
        <dbReference type="EMBL" id="EON91530.1"/>
    </source>
</evidence>
<keyword evidence="9 13" id="KW-0564">Palmitate</keyword>
<evidence type="ECO:0000256" key="6">
    <source>
        <dbReference type="ARBA" id="ARBA00022729"/>
    </source>
</evidence>
<comment type="caution">
    <text evidence="15">The sequence shown here is derived from an EMBL/GenBank/DDBJ whole genome shotgun (WGS) entry which is preliminary data.</text>
</comment>
<evidence type="ECO:0000256" key="10">
    <source>
        <dbReference type="ARBA" id="ARBA00023186"/>
    </source>
</evidence>
<dbReference type="Gene3D" id="2.50.20.10">
    <property type="entry name" value="Lipoprotein localisation LolA/LolB/LppX"/>
    <property type="match status" value="1"/>
</dbReference>
<keyword evidence="11 13" id="KW-0998">Cell outer membrane</keyword>
<keyword evidence="5 13" id="KW-0813">Transport</keyword>
<evidence type="ECO:0000256" key="3">
    <source>
        <dbReference type="ARBA" id="ARBA00011245"/>
    </source>
</evidence>
<evidence type="ECO:0000256" key="8">
    <source>
        <dbReference type="ARBA" id="ARBA00023136"/>
    </source>
</evidence>
<dbReference type="PROSITE" id="PS51257">
    <property type="entry name" value="PROKAR_LIPOPROTEIN"/>
    <property type="match status" value="1"/>
</dbReference>
<dbReference type="HOGENOM" id="CLU_092816_2_1_6"/>
<reference evidence="15 16" key="1">
    <citation type="journal article" date="2013" name="Genome Announc.">
        <title>Draft Genome Sequence of the Moderately Halophilic Bacterium Marinobacter lipolyticus Strain SM19.</title>
        <authorList>
            <person name="Papke R.T."/>
            <person name="de la Haba R.R."/>
            <person name="Infante-Dominguez C."/>
            <person name="Perez D."/>
            <person name="Sanchez-Porro C."/>
            <person name="Lapierre P."/>
            <person name="Ventosa A."/>
        </authorList>
    </citation>
    <scope>NUCLEOTIDE SEQUENCE [LARGE SCALE GENOMIC DNA]</scope>
    <source>
        <strain evidence="15 16">SM19</strain>
    </source>
</reference>
<evidence type="ECO:0000256" key="14">
    <source>
        <dbReference type="SAM" id="SignalP"/>
    </source>
</evidence>
<dbReference type="RefSeq" id="WP_012138888.1">
    <property type="nucleotide sequence ID" value="NZ_KE007326.1"/>
</dbReference>
<comment type="similarity">
    <text evidence="2 13">Belongs to the LolB family.</text>
</comment>
<evidence type="ECO:0000256" key="1">
    <source>
        <dbReference type="ARBA" id="ARBA00004459"/>
    </source>
</evidence>
<dbReference type="EMBL" id="ASAD01000015">
    <property type="protein sequence ID" value="EON91530.1"/>
    <property type="molecule type" value="Genomic_DNA"/>
</dbReference>
<evidence type="ECO:0000256" key="11">
    <source>
        <dbReference type="ARBA" id="ARBA00023237"/>
    </source>
</evidence>
<dbReference type="Proteomes" id="UP000016540">
    <property type="component" value="Unassembled WGS sequence"/>
</dbReference>
<protein>
    <recommendedName>
        <fullName evidence="4 13">Outer-membrane lipoprotein LolB</fullName>
    </recommendedName>
</protein>
<dbReference type="NCBIfam" id="TIGR00548">
    <property type="entry name" value="lolB"/>
    <property type="match status" value="1"/>
</dbReference>
<evidence type="ECO:0000256" key="13">
    <source>
        <dbReference type="HAMAP-Rule" id="MF_00233"/>
    </source>
</evidence>
<dbReference type="eggNOG" id="COG3017">
    <property type="taxonomic scope" value="Bacteria"/>
</dbReference>
<feature type="chain" id="PRO_5008975250" description="Outer-membrane lipoprotein LolB" evidence="14">
    <location>
        <begin position="18"/>
        <end position="215"/>
    </location>
</feature>
<keyword evidence="7 13" id="KW-0653">Protein transport</keyword>
<evidence type="ECO:0000256" key="7">
    <source>
        <dbReference type="ARBA" id="ARBA00022927"/>
    </source>
</evidence>
<dbReference type="InterPro" id="IPR004565">
    <property type="entry name" value="OM_lipoprot_LolB"/>
</dbReference>
<dbReference type="GO" id="GO:0015031">
    <property type="term" value="P:protein transport"/>
    <property type="evidence" value="ECO:0007669"/>
    <property type="project" value="UniProtKB-KW"/>
</dbReference>
<keyword evidence="16" id="KW-1185">Reference proteome</keyword>
<sequence>MNFFFPRLLLTAACALALGACTSIQLEPLPEGLTDQPPADWSERSERLKNLQSWELSGKLAVKQPSDSGTAIINHWIQERDAYDLELSSSFLGMGRTSLQGVPGFISLTLPDGETYRSGDPEALIAAATGWQLPLNSLVWWIRGLPGPDGDFRLLFNDENQLAMIRQEGWEIRYDRWQPFIAGYPALPARITAVKEDKRVRVVVVQWNETTDPAR</sequence>
<comment type="subcellular location">
    <subcellularLocation>
        <location evidence="1 13">Cell outer membrane</location>
        <topology evidence="1 13">Lipid-anchor</topology>
    </subcellularLocation>
</comment>
<dbReference type="SUPFAM" id="SSF89392">
    <property type="entry name" value="Prokaryotic lipoproteins and lipoprotein localization factors"/>
    <property type="match status" value="1"/>
</dbReference>
<dbReference type="PATRIC" id="fig|1318628.3.peg.2764"/>
<dbReference type="GO" id="GO:0009279">
    <property type="term" value="C:cell outer membrane"/>
    <property type="evidence" value="ECO:0007669"/>
    <property type="project" value="UniProtKB-SubCell"/>
</dbReference>
<evidence type="ECO:0000313" key="16">
    <source>
        <dbReference type="Proteomes" id="UP000016540"/>
    </source>
</evidence>
<dbReference type="AlphaFoldDB" id="R8AYU3"/>
<comment type="subunit">
    <text evidence="3 13">Monomer.</text>
</comment>
<gene>
    <name evidence="13" type="primary">lolB</name>
    <name evidence="15" type="ORF">MARLIPOL_13829</name>
</gene>
<keyword evidence="6 13" id="KW-0732">Signal</keyword>
<dbReference type="InterPro" id="IPR029046">
    <property type="entry name" value="LolA/LolB/LppX"/>
</dbReference>
<comment type="function">
    <text evidence="13">Plays a critical role in the incorporation of lipoproteins in the outer membrane after they are released by the LolA protein.</text>
</comment>
<proteinExistence type="inferred from homology"/>
<evidence type="ECO:0000256" key="4">
    <source>
        <dbReference type="ARBA" id="ARBA00016202"/>
    </source>
</evidence>
<feature type="signal peptide" evidence="14">
    <location>
        <begin position="1"/>
        <end position="17"/>
    </location>
</feature>
<dbReference type="HAMAP" id="MF_00233">
    <property type="entry name" value="LolB"/>
    <property type="match status" value="1"/>
</dbReference>
<organism evidence="15 16">
    <name type="scientific">Marinobacter lipolyticus SM19</name>
    <dbReference type="NCBI Taxonomy" id="1318628"/>
    <lineage>
        <taxon>Bacteria</taxon>
        <taxon>Pseudomonadati</taxon>
        <taxon>Pseudomonadota</taxon>
        <taxon>Gammaproteobacteria</taxon>
        <taxon>Pseudomonadales</taxon>
        <taxon>Marinobacteraceae</taxon>
        <taxon>Marinobacter</taxon>
    </lineage>
</organism>
<keyword evidence="10 13" id="KW-0143">Chaperone</keyword>
<name>R8AYU3_9GAMM</name>
<evidence type="ECO:0000256" key="2">
    <source>
        <dbReference type="ARBA" id="ARBA00009696"/>
    </source>
</evidence>
<dbReference type="Pfam" id="PF03550">
    <property type="entry name" value="LolB"/>
    <property type="match status" value="1"/>
</dbReference>
<keyword evidence="12 13" id="KW-0449">Lipoprotein</keyword>
<evidence type="ECO:0000256" key="9">
    <source>
        <dbReference type="ARBA" id="ARBA00023139"/>
    </source>
</evidence>
<dbReference type="STRING" id="1318628.MARLIPOL_13829"/>
<dbReference type="CDD" id="cd16326">
    <property type="entry name" value="LolB"/>
    <property type="match status" value="1"/>
</dbReference>